<dbReference type="EMBL" id="JBGNUJ010000008">
    <property type="protein sequence ID" value="KAL3956836.1"/>
    <property type="molecule type" value="Genomic_DNA"/>
</dbReference>
<gene>
    <name evidence="1" type="ORF">ACCO45_009682</name>
</gene>
<dbReference type="Proteomes" id="UP001638806">
    <property type="component" value="Unassembled WGS sequence"/>
</dbReference>
<sequence>MLPSVESHARETVRQLFDFILAQGNTDYLGERVSQLEHSLQCGYLAQQSQQYGHDQDVILGALLHDVGRFIPAADSMPKMIAPDGSYVGRASHEILGERYLRQLGFSDKVCQLVGSHVMAKRYLTAVDKDYYEGLSETSKRTLKYQGGIFDQDQVKEAQKDSLLNAKLAVRKWDDEAKVPGRIVPGLLEYEDIATNCLIVRNTMHEAIADHESMSFSLQDSVP</sequence>
<accession>A0ACC4DKC4</accession>
<evidence type="ECO:0000313" key="2">
    <source>
        <dbReference type="Proteomes" id="UP001638806"/>
    </source>
</evidence>
<organism evidence="1 2">
    <name type="scientific">Purpureocillium lilacinum</name>
    <name type="common">Paecilomyces lilacinus</name>
    <dbReference type="NCBI Taxonomy" id="33203"/>
    <lineage>
        <taxon>Eukaryota</taxon>
        <taxon>Fungi</taxon>
        <taxon>Dikarya</taxon>
        <taxon>Ascomycota</taxon>
        <taxon>Pezizomycotina</taxon>
        <taxon>Sordariomycetes</taxon>
        <taxon>Hypocreomycetidae</taxon>
        <taxon>Hypocreales</taxon>
        <taxon>Ophiocordycipitaceae</taxon>
        <taxon>Purpureocillium</taxon>
    </lineage>
</organism>
<reference evidence="1" key="1">
    <citation type="submission" date="2024-12" db="EMBL/GenBank/DDBJ databases">
        <title>Comparative genomics and development of molecular markers within Purpureocillium lilacinum and among Purpureocillium species.</title>
        <authorList>
            <person name="Yeh Z.-Y."/>
            <person name="Ni N.-T."/>
            <person name="Lo P.-H."/>
            <person name="Mushyakhwo K."/>
            <person name="Lin C.-F."/>
            <person name="Nai Y.-S."/>
        </authorList>
    </citation>
    <scope>NUCLEOTIDE SEQUENCE</scope>
    <source>
        <strain evidence="1">NCHU-NPUST-175</strain>
    </source>
</reference>
<evidence type="ECO:0000313" key="1">
    <source>
        <dbReference type="EMBL" id="KAL3956836.1"/>
    </source>
</evidence>
<protein>
    <submittedName>
        <fullName evidence="1">Uncharacterized protein</fullName>
    </submittedName>
</protein>
<keyword evidence="2" id="KW-1185">Reference proteome</keyword>
<comment type="caution">
    <text evidence="1">The sequence shown here is derived from an EMBL/GenBank/DDBJ whole genome shotgun (WGS) entry which is preliminary data.</text>
</comment>
<name>A0ACC4DKC4_PURLI</name>
<proteinExistence type="predicted"/>